<proteinExistence type="predicted"/>
<feature type="transmembrane region" description="Helical" evidence="1">
    <location>
        <begin position="12"/>
        <end position="29"/>
    </location>
</feature>
<evidence type="ECO:0000313" key="5">
    <source>
        <dbReference type="EMBL" id="CAB4182519.1"/>
    </source>
</evidence>
<gene>
    <name evidence="5" type="ORF">UFOVP1078_9</name>
    <name evidence="6" type="ORF">UFOVP1317_62</name>
    <name evidence="7" type="ORF">UFOVP1429_57</name>
    <name evidence="2" type="ORF">UFOVP289_20</name>
    <name evidence="3" type="ORF">UFOVP547_27</name>
    <name evidence="4" type="ORF">UFOVP900_42</name>
</gene>
<dbReference type="EMBL" id="LR797044">
    <property type="protein sequence ID" value="CAB4182519.1"/>
    <property type="molecule type" value="Genomic_DNA"/>
</dbReference>
<keyword evidence="1" id="KW-0472">Membrane</keyword>
<organism evidence="4">
    <name type="scientific">uncultured Caudovirales phage</name>
    <dbReference type="NCBI Taxonomy" id="2100421"/>
    <lineage>
        <taxon>Viruses</taxon>
        <taxon>Duplodnaviria</taxon>
        <taxon>Heunggongvirae</taxon>
        <taxon>Uroviricota</taxon>
        <taxon>Caudoviricetes</taxon>
        <taxon>Peduoviridae</taxon>
        <taxon>Maltschvirus</taxon>
        <taxon>Maltschvirus maltsch</taxon>
    </lineage>
</organism>
<dbReference type="EMBL" id="LR797373">
    <property type="protein sequence ID" value="CAB4210914.1"/>
    <property type="molecule type" value="Genomic_DNA"/>
</dbReference>
<evidence type="ECO:0000313" key="6">
    <source>
        <dbReference type="EMBL" id="CAB4198270.1"/>
    </source>
</evidence>
<dbReference type="EMBL" id="LR796533">
    <property type="protein sequence ID" value="CAB4150031.1"/>
    <property type="molecule type" value="Genomic_DNA"/>
</dbReference>
<name>A0A6J5PF26_9CAUD</name>
<keyword evidence="1" id="KW-1133">Transmembrane helix</keyword>
<accession>A0A6J5PF26</accession>
<evidence type="ECO:0000313" key="3">
    <source>
        <dbReference type="EMBL" id="CAB4150031.1"/>
    </source>
</evidence>
<dbReference type="EMBL" id="LR796302">
    <property type="protein sequence ID" value="CAB4135416.1"/>
    <property type="molecule type" value="Genomic_DNA"/>
</dbReference>
<dbReference type="EMBL" id="LR796855">
    <property type="protein sequence ID" value="CAB4170043.1"/>
    <property type="molecule type" value="Genomic_DNA"/>
</dbReference>
<evidence type="ECO:0000313" key="4">
    <source>
        <dbReference type="EMBL" id="CAB4170043.1"/>
    </source>
</evidence>
<dbReference type="EMBL" id="LR797261">
    <property type="protein sequence ID" value="CAB4198270.1"/>
    <property type="molecule type" value="Genomic_DNA"/>
</dbReference>
<sequence>MIIQLLKSKTVWYAIIIAILSIVQGYVGLLPVTPVAQMMVGVGISVGIVLLRLITTTPIANK</sequence>
<evidence type="ECO:0000256" key="1">
    <source>
        <dbReference type="SAM" id="Phobius"/>
    </source>
</evidence>
<reference evidence="4" key="1">
    <citation type="submission" date="2020-05" db="EMBL/GenBank/DDBJ databases">
        <authorList>
            <person name="Chiriac C."/>
            <person name="Salcher M."/>
            <person name="Ghai R."/>
            <person name="Kavagutti S V."/>
        </authorList>
    </citation>
    <scope>NUCLEOTIDE SEQUENCE</scope>
</reference>
<evidence type="ECO:0000313" key="7">
    <source>
        <dbReference type="EMBL" id="CAB4210914.1"/>
    </source>
</evidence>
<keyword evidence="1" id="KW-0812">Transmembrane</keyword>
<protein>
    <submittedName>
        <fullName evidence="4">Uncharacterized protein</fullName>
    </submittedName>
</protein>
<feature type="transmembrane region" description="Helical" evidence="1">
    <location>
        <begin position="35"/>
        <end position="54"/>
    </location>
</feature>
<evidence type="ECO:0000313" key="2">
    <source>
        <dbReference type="EMBL" id="CAB4135416.1"/>
    </source>
</evidence>